<evidence type="ECO:0000256" key="2">
    <source>
        <dbReference type="ARBA" id="ARBA00022679"/>
    </source>
</evidence>
<comment type="similarity">
    <text evidence="1">Belongs to the carbohydrate kinase pfkB family.</text>
</comment>
<feature type="binding site" evidence="4">
    <location>
        <position position="290"/>
    </location>
    <ligand>
        <name>K(+)</name>
        <dbReference type="ChEBI" id="CHEBI:29103"/>
    </ligand>
</feature>
<evidence type="ECO:0000313" key="6">
    <source>
        <dbReference type="EMBL" id="MFD1647504.1"/>
    </source>
</evidence>
<feature type="binding site" evidence="4">
    <location>
        <position position="256"/>
    </location>
    <ligand>
        <name>K(+)</name>
        <dbReference type="ChEBI" id="CHEBI:29103"/>
    </ligand>
</feature>
<evidence type="ECO:0000256" key="4">
    <source>
        <dbReference type="HAMAP-Rule" id="MF_01987"/>
    </source>
</evidence>
<dbReference type="GO" id="GO:0046872">
    <property type="term" value="F:metal ion binding"/>
    <property type="evidence" value="ECO:0007669"/>
    <property type="project" value="UniProtKB-KW"/>
</dbReference>
<comment type="activity regulation">
    <text evidence="4">Activated by a monovalent cation that binds near, but not in, the active site. The most likely occupant of the site in vivo is potassium. Ion binding induces a conformational change that may alter substrate affinity.</text>
</comment>
<comment type="subunit">
    <text evidence="4">Homodimer.</text>
</comment>
<dbReference type="EC" id="2.7.1.15" evidence="4"/>
<keyword evidence="7" id="KW-1185">Reference proteome</keyword>
<comment type="catalytic activity">
    <reaction evidence="4">
        <text>D-ribose + ATP = D-ribose 5-phosphate + ADP + H(+)</text>
        <dbReference type="Rhea" id="RHEA:13697"/>
        <dbReference type="ChEBI" id="CHEBI:15378"/>
        <dbReference type="ChEBI" id="CHEBI:30616"/>
        <dbReference type="ChEBI" id="CHEBI:47013"/>
        <dbReference type="ChEBI" id="CHEBI:78346"/>
        <dbReference type="ChEBI" id="CHEBI:456216"/>
        <dbReference type="EC" id="2.7.1.15"/>
    </reaction>
</comment>
<dbReference type="Pfam" id="PF00294">
    <property type="entry name" value="PfkB"/>
    <property type="match status" value="1"/>
</dbReference>
<dbReference type="InterPro" id="IPR011877">
    <property type="entry name" value="Ribokinase"/>
</dbReference>
<comment type="caution">
    <text evidence="4">Lacks conserved residue(s) required for the propagation of feature annotation.</text>
</comment>
<dbReference type="InterPro" id="IPR029056">
    <property type="entry name" value="Ribokinase-like"/>
</dbReference>
<feature type="binding site" evidence="4">
    <location>
        <begin position="60"/>
        <end position="64"/>
    </location>
    <ligand>
        <name>substrate</name>
    </ligand>
</feature>
<sequence length="312" mass="31614">MARVVSFGSVNVDHVGYLSRDRIAALADAHGWFPGAGETVRVDAVPADIHDDLTETFLGGKGANQAVAAAAAGADASLLGCVGDDEDEHAVVETLAARGVAVDGLERVDGPTGYAAIVVDETGENHIAIVAGANGRVTPAYARRQGDRLRDADCLLLQNELPADAILAALDELSGVERRPTVVYDPAPADGADAVLAHDAVDVVTPNEGEAAALSDALDGFDGTVVRTLGARGVAVDTGDEAFHVGSPTVDPVDTTGAGDVFVGYLATEFGDGASLRAAVELAAVAAALSTTAEGVQTAVPTRTQVLDGLRD</sequence>
<dbReference type="InterPro" id="IPR011611">
    <property type="entry name" value="PfkB_dom"/>
</dbReference>
<comment type="similarity">
    <text evidence="4">Belongs to the carbohydrate kinase PfkB family. Ribokinase subfamily.</text>
</comment>
<feature type="binding site" evidence="4">
    <location>
        <position position="207"/>
    </location>
    <ligand>
        <name>ATP</name>
        <dbReference type="ChEBI" id="CHEBI:30616"/>
    </ligand>
</feature>
<comment type="pathway">
    <text evidence="4">Carbohydrate metabolism; D-ribose degradation; D-ribose 5-phosphate from beta-D-ribopyranose: step 2/2.</text>
</comment>
<dbReference type="AlphaFoldDB" id="A0ABD6DQL2"/>
<keyword evidence="2 4" id="KW-0808">Transferase</keyword>
<dbReference type="GO" id="GO:0005524">
    <property type="term" value="F:ATP binding"/>
    <property type="evidence" value="ECO:0007669"/>
    <property type="project" value="UniProtKB-UniRule"/>
</dbReference>
<dbReference type="SUPFAM" id="SSF53613">
    <property type="entry name" value="Ribokinase-like"/>
    <property type="match status" value="1"/>
</dbReference>
<keyword evidence="3 4" id="KW-0418">Kinase</keyword>
<feature type="binding site" evidence="4">
    <location>
        <position position="293"/>
    </location>
    <ligand>
        <name>K(+)</name>
        <dbReference type="ChEBI" id="CHEBI:29103"/>
    </ligand>
</feature>
<comment type="subcellular location">
    <subcellularLocation>
        <location evidence="4">Cytoplasm</location>
    </subcellularLocation>
</comment>
<dbReference type="GO" id="GO:0004747">
    <property type="term" value="F:ribokinase activity"/>
    <property type="evidence" value="ECO:0007669"/>
    <property type="project" value="UniProtKB-UniRule"/>
</dbReference>
<dbReference type="RefSeq" id="WP_256400440.1">
    <property type="nucleotide sequence ID" value="NZ_JANHJR010000003.1"/>
</dbReference>
<feature type="binding site" evidence="4">
    <location>
        <begin position="228"/>
        <end position="233"/>
    </location>
    <ligand>
        <name>ATP</name>
        <dbReference type="ChEBI" id="CHEBI:30616"/>
    </ligand>
</feature>
<feature type="binding site" evidence="4">
    <location>
        <position position="160"/>
    </location>
    <ligand>
        <name>substrate</name>
    </ligand>
</feature>
<dbReference type="EMBL" id="JBHUDO010000003">
    <property type="protein sequence ID" value="MFD1647504.1"/>
    <property type="molecule type" value="Genomic_DNA"/>
</dbReference>
<feature type="active site" description="Proton acceptor" evidence="4">
    <location>
        <position position="260"/>
    </location>
</feature>
<comment type="cofactor">
    <cofactor evidence="4">
        <name>Mg(2+)</name>
        <dbReference type="ChEBI" id="CHEBI:18420"/>
    </cofactor>
    <text evidence="4">Requires a divalent cation, most likely magnesium in vivo, as an electrophilic catalyst to aid phosphoryl group transfer. It is the chelate of the metal and the nucleotide that is the actual substrate.</text>
</comment>
<organism evidence="6 7">
    <name type="scientific">Haloarchaeobius litoreus</name>
    <dbReference type="NCBI Taxonomy" id="755306"/>
    <lineage>
        <taxon>Archaea</taxon>
        <taxon>Methanobacteriati</taxon>
        <taxon>Methanobacteriota</taxon>
        <taxon>Stenosarchaea group</taxon>
        <taxon>Halobacteria</taxon>
        <taxon>Halobacteriales</taxon>
        <taxon>Halorubellaceae</taxon>
        <taxon>Haloarchaeobius</taxon>
    </lineage>
</organism>
<evidence type="ECO:0000259" key="5">
    <source>
        <dbReference type="Pfam" id="PF00294"/>
    </source>
</evidence>
<keyword evidence="4" id="KW-0119">Carbohydrate metabolism</keyword>
<comment type="function">
    <text evidence="4">Catalyzes the phosphorylation of ribose at O-5 in a reaction requiring ATP and magnesium. The resulting D-ribose-5-phosphate can then be used either for sythesis of nucleotides, histidine, and tryptophan, or as a component of the pentose phosphate pathway.</text>
</comment>
<keyword evidence="4" id="KW-0630">Potassium</keyword>
<feature type="domain" description="Carbohydrate kinase PfkB" evidence="5">
    <location>
        <begin position="55"/>
        <end position="303"/>
    </location>
</feature>
<gene>
    <name evidence="4" type="primary">rbsK</name>
    <name evidence="6" type="ORF">ACFSBL_17580</name>
</gene>
<protein>
    <recommendedName>
        <fullName evidence="4">Ribokinase</fullName>
        <shortName evidence="4">RK</shortName>
        <ecNumber evidence="4">2.7.1.15</ecNumber>
    </recommendedName>
</protein>
<accession>A0ABD6DQL2</accession>
<dbReference type="HAMAP" id="MF_01987">
    <property type="entry name" value="Ribokinase"/>
    <property type="match status" value="1"/>
</dbReference>
<feature type="binding site" evidence="4">
    <location>
        <begin position="11"/>
        <end position="13"/>
    </location>
    <ligand>
        <name>substrate</name>
    </ligand>
</feature>
<proteinExistence type="inferred from homology"/>
<keyword evidence="4" id="KW-0479">Metal-binding</keyword>
<keyword evidence="4" id="KW-0963">Cytoplasm</keyword>
<keyword evidence="4" id="KW-0547">Nucleotide-binding</keyword>
<feature type="binding site" evidence="4">
    <location>
        <position position="295"/>
    </location>
    <ligand>
        <name>K(+)</name>
        <dbReference type="ChEBI" id="CHEBI:29103"/>
    </ligand>
</feature>
<evidence type="ECO:0000313" key="7">
    <source>
        <dbReference type="Proteomes" id="UP001597034"/>
    </source>
</evidence>
<keyword evidence="4" id="KW-0460">Magnesium</keyword>
<dbReference type="GO" id="GO:0005737">
    <property type="term" value="C:cytoplasm"/>
    <property type="evidence" value="ECO:0007669"/>
    <property type="project" value="UniProtKB-SubCell"/>
</dbReference>
<name>A0ABD6DQL2_9EURY</name>
<reference evidence="6 7" key="1">
    <citation type="journal article" date="2019" name="Int. J. Syst. Evol. Microbiol.">
        <title>The Global Catalogue of Microorganisms (GCM) 10K type strain sequencing project: providing services to taxonomists for standard genome sequencing and annotation.</title>
        <authorList>
            <consortium name="The Broad Institute Genomics Platform"/>
            <consortium name="The Broad Institute Genome Sequencing Center for Infectious Disease"/>
            <person name="Wu L."/>
            <person name="Ma J."/>
        </authorList>
    </citation>
    <scope>NUCLEOTIDE SEQUENCE [LARGE SCALE GENOMIC DNA]</scope>
    <source>
        <strain evidence="6 7">CGMCC 1.10390</strain>
    </source>
</reference>
<evidence type="ECO:0000256" key="3">
    <source>
        <dbReference type="ARBA" id="ARBA00022777"/>
    </source>
</evidence>
<dbReference type="PANTHER" id="PTHR10584:SF166">
    <property type="entry name" value="RIBOKINASE"/>
    <property type="match status" value="1"/>
</dbReference>
<feature type="binding site" evidence="4">
    <location>
        <position position="260"/>
    </location>
    <ligand>
        <name>substrate</name>
    </ligand>
</feature>
<dbReference type="Gene3D" id="3.40.1190.20">
    <property type="match status" value="1"/>
</dbReference>
<dbReference type="GO" id="GO:0019303">
    <property type="term" value="P:D-ribose catabolic process"/>
    <property type="evidence" value="ECO:0007669"/>
    <property type="project" value="UniProtKB-UniRule"/>
</dbReference>
<feature type="binding site" evidence="4">
    <location>
        <begin position="259"/>
        <end position="260"/>
    </location>
    <ligand>
        <name>ATP</name>
        <dbReference type="ChEBI" id="CHEBI:30616"/>
    </ligand>
</feature>
<evidence type="ECO:0000256" key="1">
    <source>
        <dbReference type="ARBA" id="ARBA00005380"/>
    </source>
</evidence>
<keyword evidence="4" id="KW-0067">ATP-binding</keyword>
<comment type="caution">
    <text evidence="6">The sequence shown here is derived from an EMBL/GenBank/DDBJ whole genome shotgun (WGS) entry which is preliminary data.</text>
</comment>
<dbReference type="PANTHER" id="PTHR10584">
    <property type="entry name" value="SUGAR KINASE"/>
    <property type="match status" value="1"/>
</dbReference>
<dbReference type="Proteomes" id="UP001597034">
    <property type="component" value="Unassembled WGS sequence"/>
</dbReference>
<feature type="binding site" evidence="4">
    <location>
        <position position="254"/>
    </location>
    <ligand>
        <name>K(+)</name>
        <dbReference type="ChEBI" id="CHEBI:29103"/>
    </ligand>
</feature>